<dbReference type="GO" id="GO:0016853">
    <property type="term" value="F:isomerase activity"/>
    <property type="evidence" value="ECO:0007669"/>
    <property type="project" value="UniProtKB-KW"/>
</dbReference>
<organism evidence="5 6">
    <name type="scientific">Phyllobacterium myrsinacearum</name>
    <dbReference type="NCBI Taxonomy" id="28101"/>
    <lineage>
        <taxon>Bacteria</taxon>
        <taxon>Pseudomonadati</taxon>
        <taxon>Pseudomonadota</taxon>
        <taxon>Alphaproteobacteria</taxon>
        <taxon>Hyphomicrobiales</taxon>
        <taxon>Phyllobacteriaceae</taxon>
        <taxon>Phyllobacterium</taxon>
    </lineage>
</organism>
<dbReference type="SUPFAM" id="SSF52833">
    <property type="entry name" value="Thioredoxin-like"/>
    <property type="match status" value="1"/>
</dbReference>
<dbReference type="PANTHER" id="PTHR13887:SF56">
    <property type="entry name" value="THIOREDOXIN-LIKE REDUCTASE RV2466C"/>
    <property type="match status" value="1"/>
</dbReference>
<protein>
    <submittedName>
        <fullName evidence="5">Protein-disulfide isomerase</fullName>
    </submittedName>
</protein>
<dbReference type="InterPro" id="IPR013766">
    <property type="entry name" value="Thioredoxin_domain"/>
</dbReference>
<dbReference type="CDD" id="cd02972">
    <property type="entry name" value="DsbA_family"/>
    <property type="match status" value="1"/>
</dbReference>
<keyword evidence="5" id="KW-0413">Isomerase</keyword>
<dbReference type="InterPro" id="IPR006311">
    <property type="entry name" value="TAT_signal"/>
</dbReference>
<evidence type="ECO:0000313" key="5">
    <source>
        <dbReference type="EMBL" id="MBA8876865.1"/>
    </source>
</evidence>
<feature type="signal peptide" evidence="3">
    <location>
        <begin position="1"/>
        <end position="31"/>
    </location>
</feature>
<dbReference type="EMBL" id="JACGXN010000001">
    <property type="protein sequence ID" value="MBA8876865.1"/>
    <property type="molecule type" value="Genomic_DNA"/>
</dbReference>
<keyword evidence="6" id="KW-1185">Reference proteome</keyword>
<comment type="function">
    <text evidence="1">May be required for disulfide bond formation in some proteins.</text>
</comment>
<evidence type="ECO:0000313" key="6">
    <source>
        <dbReference type="Proteomes" id="UP000549052"/>
    </source>
</evidence>
<name>A0A839EEX6_9HYPH</name>
<dbReference type="Proteomes" id="UP000549052">
    <property type="component" value="Unassembled WGS sequence"/>
</dbReference>
<dbReference type="PROSITE" id="PS51318">
    <property type="entry name" value="TAT"/>
    <property type="match status" value="1"/>
</dbReference>
<gene>
    <name evidence="5" type="ORF">FHW16_000547</name>
</gene>
<dbReference type="Pfam" id="PF13462">
    <property type="entry name" value="Thioredoxin_4"/>
    <property type="match status" value="1"/>
</dbReference>
<comment type="caution">
    <text evidence="5">The sequence shown here is derived from an EMBL/GenBank/DDBJ whole genome shotgun (WGS) entry which is preliminary data.</text>
</comment>
<dbReference type="PROSITE" id="PS51352">
    <property type="entry name" value="THIOREDOXIN_2"/>
    <property type="match status" value="1"/>
</dbReference>
<evidence type="ECO:0000256" key="2">
    <source>
        <dbReference type="ARBA" id="ARBA00005791"/>
    </source>
</evidence>
<accession>A0A839EEX6</accession>
<evidence type="ECO:0000256" key="1">
    <source>
        <dbReference type="ARBA" id="ARBA00003565"/>
    </source>
</evidence>
<dbReference type="Gene3D" id="3.40.30.10">
    <property type="entry name" value="Glutaredoxin"/>
    <property type="match status" value="1"/>
</dbReference>
<dbReference type="InterPro" id="IPR036249">
    <property type="entry name" value="Thioredoxin-like_sf"/>
</dbReference>
<sequence>MTDMLTRRNILTLAAVSTAALAVTAGSQAWAEDAAAPAAGASTPAPATPAPATPSNVKIPEAAGKVDQAKLMEQGALKDIVLGKADAPVTIVEYASMTCPHCAHFTVATLPTIKEKYIDTGKAKLILREFPFDPRAAAAFMLARCAPEDRYYPLVDVLFKQQEQWAASANAVEPLMQISKLAGFTQESFNACLTNQKLLDDVNASRDRGAKDFGVNATPTFFINGTKYSGALSVDEMSAIIDGLL</sequence>
<keyword evidence="3" id="KW-0732">Signal</keyword>
<reference evidence="5 6" key="1">
    <citation type="submission" date="2020-07" db="EMBL/GenBank/DDBJ databases">
        <title>Genomic Encyclopedia of Type Strains, Phase IV (KMG-V): Genome sequencing to study the core and pangenomes of soil and plant-associated prokaryotes.</title>
        <authorList>
            <person name="Whitman W."/>
        </authorList>
    </citation>
    <scope>NUCLEOTIDE SEQUENCE [LARGE SCALE GENOMIC DNA]</scope>
    <source>
        <strain evidence="5 6">AN3</strain>
    </source>
</reference>
<proteinExistence type="inferred from homology"/>
<comment type="similarity">
    <text evidence="2">Belongs to the thioredoxin family. DsbA subfamily.</text>
</comment>
<dbReference type="PANTHER" id="PTHR13887">
    <property type="entry name" value="GLUTATHIONE S-TRANSFERASE KAPPA"/>
    <property type="match status" value="1"/>
</dbReference>
<feature type="chain" id="PRO_5033036902" evidence="3">
    <location>
        <begin position="32"/>
        <end position="245"/>
    </location>
</feature>
<evidence type="ECO:0000256" key="3">
    <source>
        <dbReference type="SAM" id="SignalP"/>
    </source>
</evidence>
<feature type="domain" description="Thioredoxin" evidence="4">
    <location>
        <begin position="39"/>
        <end position="245"/>
    </location>
</feature>
<dbReference type="RefSeq" id="WP_182547609.1">
    <property type="nucleotide sequence ID" value="NZ_JACGXN010000001.1"/>
</dbReference>
<evidence type="ECO:0000259" key="4">
    <source>
        <dbReference type="PROSITE" id="PS51352"/>
    </source>
</evidence>
<dbReference type="InterPro" id="IPR012336">
    <property type="entry name" value="Thioredoxin-like_fold"/>
</dbReference>
<dbReference type="AlphaFoldDB" id="A0A839EEX6"/>